<comment type="subcellular location">
    <subcellularLocation>
        <location evidence="1">Cell inner membrane</location>
        <topology evidence="1">Multi-pass membrane protein</topology>
    </subcellularLocation>
</comment>
<dbReference type="PANTHER" id="PTHR30574">
    <property type="entry name" value="INNER MEMBRANE PROTEIN YEDE"/>
    <property type="match status" value="1"/>
</dbReference>
<comment type="caution">
    <text evidence="10">The sequence shown here is derived from an EMBL/GenBank/DDBJ whole genome shotgun (WGS) entry which is preliminary data.</text>
</comment>
<dbReference type="Pfam" id="PF04143">
    <property type="entry name" value="Sulf_transp"/>
    <property type="match status" value="1"/>
</dbReference>
<keyword evidence="3" id="KW-1003">Cell membrane</keyword>
<evidence type="ECO:0000256" key="6">
    <source>
        <dbReference type="ARBA" id="ARBA00022989"/>
    </source>
</evidence>
<keyword evidence="5 9" id="KW-0812">Transmembrane</keyword>
<dbReference type="STRING" id="1177755.A7A08_01029"/>
<feature type="transmembrane region" description="Helical" evidence="9">
    <location>
        <begin position="46"/>
        <end position="66"/>
    </location>
</feature>
<keyword evidence="7 9" id="KW-0472">Membrane</keyword>
<evidence type="ECO:0000256" key="3">
    <source>
        <dbReference type="ARBA" id="ARBA00022475"/>
    </source>
</evidence>
<feature type="transmembrane region" description="Helical" evidence="9">
    <location>
        <begin position="116"/>
        <end position="136"/>
    </location>
</feature>
<evidence type="ECO:0000256" key="5">
    <source>
        <dbReference type="ARBA" id="ARBA00022692"/>
    </source>
</evidence>
<gene>
    <name evidence="10" type="ORF">A7A08_01029</name>
</gene>
<dbReference type="EMBL" id="MASI01000002">
    <property type="protein sequence ID" value="ODA67862.1"/>
    <property type="molecule type" value="Genomic_DNA"/>
</dbReference>
<comment type="similarity">
    <text evidence="8">Belongs to the TsuA/YedE (TC 9.B.102) family.</text>
</comment>
<evidence type="ECO:0000256" key="9">
    <source>
        <dbReference type="SAM" id="Phobius"/>
    </source>
</evidence>
<dbReference type="RefSeq" id="WP_069094422.1">
    <property type="nucleotide sequence ID" value="NZ_MASI01000002.1"/>
</dbReference>
<dbReference type="AlphaFoldDB" id="A0A1E2S0C6"/>
<feature type="transmembrane region" description="Helical" evidence="9">
    <location>
        <begin position="78"/>
        <end position="95"/>
    </location>
</feature>
<protein>
    <submittedName>
        <fullName evidence="10">Uncharacterized protein</fullName>
    </submittedName>
</protein>
<reference evidence="10 11" key="1">
    <citation type="submission" date="2016-07" db="EMBL/GenBank/DDBJ databases">
        <title>Draft genome sequence of Methyloligella halotolerans C2T (VKM B-2706T=CCUG 61687T=DSM 25045T), a halotolerant polyhydroxybutyrate accumulating methylotroph.</title>
        <authorList>
            <person name="Vasilenko O.V."/>
            <person name="Doronina N.V."/>
            <person name="Poroshina M.N."/>
            <person name="Tarlachkov S.V."/>
            <person name="Trotsenko Y.A."/>
        </authorList>
    </citation>
    <scope>NUCLEOTIDE SEQUENCE [LARGE SCALE GENOMIC DNA]</scope>
    <source>
        <strain evidence="10 11">VKM B-2706</strain>
    </source>
</reference>
<sequence>MSAYLPSLVGGMLIGLSVALFMVLNGRVAGISGIVAGLFRKPDERLAANLLFVAGLLAGPVLYHAMWGDWPIFRPEGGLFLFGAAGLLVGFGSRLGSGCTSGHGVAGLARLSPRSIAAVATFLATAIVTVFVMGLAS</sequence>
<proteinExistence type="inferred from homology"/>
<name>A0A1E2S0C6_9HYPH</name>
<dbReference type="PANTHER" id="PTHR30574:SF1">
    <property type="entry name" value="SULPHUR TRANSPORT DOMAIN-CONTAINING PROTEIN"/>
    <property type="match status" value="1"/>
</dbReference>
<organism evidence="10 11">
    <name type="scientific">Methyloligella halotolerans</name>
    <dbReference type="NCBI Taxonomy" id="1177755"/>
    <lineage>
        <taxon>Bacteria</taxon>
        <taxon>Pseudomonadati</taxon>
        <taxon>Pseudomonadota</taxon>
        <taxon>Alphaproteobacteria</taxon>
        <taxon>Hyphomicrobiales</taxon>
        <taxon>Hyphomicrobiaceae</taxon>
        <taxon>Methyloligella</taxon>
    </lineage>
</organism>
<evidence type="ECO:0000256" key="1">
    <source>
        <dbReference type="ARBA" id="ARBA00004429"/>
    </source>
</evidence>
<keyword evidence="11" id="KW-1185">Reference proteome</keyword>
<keyword evidence="4" id="KW-0997">Cell inner membrane</keyword>
<evidence type="ECO:0000313" key="11">
    <source>
        <dbReference type="Proteomes" id="UP000095087"/>
    </source>
</evidence>
<evidence type="ECO:0000313" key="10">
    <source>
        <dbReference type="EMBL" id="ODA67862.1"/>
    </source>
</evidence>
<dbReference type="InterPro" id="IPR007272">
    <property type="entry name" value="Sulf_transp_TsuA/YedE"/>
</dbReference>
<evidence type="ECO:0000256" key="2">
    <source>
        <dbReference type="ARBA" id="ARBA00022448"/>
    </source>
</evidence>
<keyword evidence="2" id="KW-0813">Transport</keyword>
<accession>A0A1E2S0C6</accession>
<dbReference type="Proteomes" id="UP000095087">
    <property type="component" value="Unassembled WGS sequence"/>
</dbReference>
<evidence type="ECO:0000256" key="8">
    <source>
        <dbReference type="ARBA" id="ARBA00035655"/>
    </source>
</evidence>
<dbReference type="OrthoDB" id="9814020at2"/>
<feature type="transmembrane region" description="Helical" evidence="9">
    <location>
        <begin position="12"/>
        <end position="39"/>
    </location>
</feature>
<dbReference type="GO" id="GO:0005886">
    <property type="term" value="C:plasma membrane"/>
    <property type="evidence" value="ECO:0007669"/>
    <property type="project" value="UniProtKB-SubCell"/>
</dbReference>
<keyword evidence="6 9" id="KW-1133">Transmembrane helix</keyword>
<dbReference type="PATRIC" id="fig|1177755.3.peg.1032"/>
<evidence type="ECO:0000256" key="4">
    <source>
        <dbReference type="ARBA" id="ARBA00022519"/>
    </source>
</evidence>
<evidence type="ECO:0000256" key="7">
    <source>
        <dbReference type="ARBA" id="ARBA00023136"/>
    </source>
</evidence>